<dbReference type="PANTHER" id="PTHR30401">
    <property type="entry name" value="TRNA 2-SELENOURIDINE SYNTHASE"/>
    <property type="match status" value="1"/>
</dbReference>
<proteinExistence type="predicted"/>
<evidence type="ECO:0000313" key="3">
    <source>
        <dbReference type="EMBL" id="ADC89769.1"/>
    </source>
</evidence>
<dbReference type="InterPro" id="IPR058840">
    <property type="entry name" value="AAA_SelU"/>
</dbReference>
<reference evidence="4" key="1">
    <citation type="journal article" date="2010" name="Stand. Genomic Sci.">
        <title>Complete genome sequence of Thermocrinis albus type strain (HI 11/12T).</title>
        <authorList>
            <person name="Wirth R."/>
            <person name="Sikorski J."/>
            <person name="Brambilla E."/>
            <person name="Misra M."/>
            <person name="Lapidus A."/>
            <person name="Copeland A."/>
            <person name="Nolan M."/>
            <person name="Lucas S."/>
            <person name="Chen F."/>
            <person name="Tice H."/>
            <person name="Cheng J.F."/>
            <person name="Han C."/>
            <person name="Detter J.C."/>
            <person name="Tapia R."/>
            <person name="Bruce D."/>
            <person name="Goodwin L."/>
            <person name="Pitluck S."/>
            <person name="Pati A."/>
            <person name="Anderson I."/>
            <person name="Ivanova N."/>
            <person name="Mavromatis K."/>
            <person name="Mikhailova N."/>
            <person name="Chen A."/>
            <person name="Palaniappan K."/>
            <person name="Bilek Y."/>
            <person name="Hader T."/>
            <person name="Land M."/>
            <person name="Hauser L."/>
            <person name="Chang Y.J."/>
            <person name="Jeffries C.D."/>
            <person name="Tindall B.J."/>
            <person name="Rohde M."/>
            <person name="Goker M."/>
            <person name="Bristow J."/>
            <person name="Eisen J.A."/>
            <person name="Markowitz V."/>
            <person name="Hugenholtz P."/>
            <person name="Kyrpides N.C."/>
            <person name="Klenk H.P."/>
        </authorList>
    </citation>
    <scope>NUCLEOTIDE SEQUENCE [LARGE SCALE GENOMIC DNA]</scope>
    <source>
        <strain evidence="4">DSM 14484 / JCM 11386 / HI 11/12</strain>
    </source>
</reference>
<dbReference type="InterPro" id="IPR017582">
    <property type="entry name" value="SelU"/>
</dbReference>
<keyword evidence="4" id="KW-1185">Reference proteome</keyword>
<evidence type="ECO:0000259" key="2">
    <source>
        <dbReference type="PROSITE" id="PS50206"/>
    </source>
</evidence>
<dbReference type="STRING" id="638303.Thal_1137"/>
<organism evidence="3 4">
    <name type="scientific">Thermocrinis albus (strain DSM 14484 / JCM 11386 / HI 11/12)</name>
    <dbReference type="NCBI Taxonomy" id="638303"/>
    <lineage>
        <taxon>Bacteria</taxon>
        <taxon>Pseudomonadati</taxon>
        <taxon>Aquificota</taxon>
        <taxon>Aquificia</taxon>
        <taxon>Aquificales</taxon>
        <taxon>Aquificaceae</taxon>
        <taxon>Thermocrinis</taxon>
    </lineage>
</organism>
<dbReference type="Pfam" id="PF26341">
    <property type="entry name" value="AAA_SelU"/>
    <property type="match status" value="1"/>
</dbReference>
<gene>
    <name evidence="3" type="ordered locus">Thal_1137</name>
</gene>
<dbReference type="PROSITE" id="PS50206">
    <property type="entry name" value="RHODANESE_3"/>
    <property type="match status" value="1"/>
</dbReference>
<dbReference type="GO" id="GO:0043828">
    <property type="term" value="F:tRNA 2-selenouridine synthase activity"/>
    <property type="evidence" value="ECO:0007669"/>
    <property type="project" value="InterPro"/>
</dbReference>
<dbReference type="KEGG" id="tal:Thal_1137"/>
<dbReference type="InterPro" id="IPR036873">
    <property type="entry name" value="Rhodanese-like_dom_sf"/>
</dbReference>
<dbReference type="SUPFAM" id="SSF52540">
    <property type="entry name" value="P-loop containing nucleoside triphosphate hydrolases"/>
    <property type="match status" value="1"/>
</dbReference>
<feature type="domain" description="Rhodanese" evidence="2">
    <location>
        <begin position="17"/>
        <end position="139"/>
    </location>
</feature>
<dbReference type="InterPro" id="IPR001307">
    <property type="entry name" value="Thiosulphate_STrfase_CS"/>
</dbReference>
<sequence>MRMIFKPVELEASQIYLLEDRVLVDIRSPQEFQDSHIPGAINIPLFEDQEKALIGFIYRTEGVEKAMEVGYNIAVRKLDLLVNTFKELSEKHKNVVVYCWRGGMRSQELCKFLAQAGIRVLRLKGGYRAYRQFILSDLPRLINGRQFLVITGKTGVGKTKILRRLKEEGFPVLDLEGLAMHRGSVFGHIGMEGKVSQKMFEALIYEELRSMPQGVILVEDESRCIGNLHLPDALWWKKEEAPKLELLSSMERRIKNIIEEYTRFEGWKEMARDALLRLEKHLGPQKLRTALDLLEKDNVEEFVRILLKEHYDKRYRIDPYRIVGRVDCEDEESCLQQVANFYSRMSLKPEAASSAFLIS</sequence>
<accession>D3SLY9</accession>
<name>D3SLY9_THEAH</name>
<dbReference type="NCBIfam" id="NF008750">
    <property type="entry name" value="PRK11784.1-2"/>
    <property type="match status" value="1"/>
</dbReference>
<dbReference type="SUPFAM" id="SSF52821">
    <property type="entry name" value="Rhodanese/Cell cycle control phosphatase"/>
    <property type="match status" value="1"/>
</dbReference>
<dbReference type="EMBL" id="CP001931">
    <property type="protein sequence ID" value="ADC89769.1"/>
    <property type="molecule type" value="Genomic_DNA"/>
</dbReference>
<dbReference type="Proteomes" id="UP000002043">
    <property type="component" value="Chromosome"/>
</dbReference>
<dbReference type="SMART" id="SM00450">
    <property type="entry name" value="RHOD"/>
    <property type="match status" value="1"/>
</dbReference>
<dbReference type="InterPro" id="IPR027417">
    <property type="entry name" value="P-loop_NTPase"/>
</dbReference>
<evidence type="ECO:0000313" key="4">
    <source>
        <dbReference type="Proteomes" id="UP000002043"/>
    </source>
</evidence>
<dbReference type="NCBIfam" id="TIGR03167">
    <property type="entry name" value="tRNA_sel_U_synt"/>
    <property type="match status" value="1"/>
</dbReference>
<dbReference type="Pfam" id="PF00581">
    <property type="entry name" value="Rhodanese"/>
    <property type="match status" value="1"/>
</dbReference>
<keyword evidence="1" id="KW-0711">Selenium</keyword>
<dbReference type="InterPro" id="IPR001763">
    <property type="entry name" value="Rhodanese-like_dom"/>
</dbReference>
<dbReference type="HOGENOM" id="CLU_043456_0_0_0"/>
<dbReference type="RefSeq" id="WP_012992175.1">
    <property type="nucleotide sequence ID" value="NC_013894.1"/>
</dbReference>
<dbReference type="NCBIfam" id="NF008752">
    <property type="entry name" value="PRK11784.1-4"/>
    <property type="match status" value="1"/>
</dbReference>
<dbReference type="GO" id="GO:0004792">
    <property type="term" value="F:thiosulfate-cyanide sulfurtransferase activity"/>
    <property type="evidence" value="ECO:0007669"/>
    <property type="project" value="InterPro"/>
</dbReference>
<dbReference type="PANTHER" id="PTHR30401:SF0">
    <property type="entry name" value="TRNA 2-SELENOURIDINE SYNTHASE"/>
    <property type="match status" value="1"/>
</dbReference>
<protein>
    <submittedName>
        <fullName evidence="3">tRNA 2-selenouridine synthase</fullName>
    </submittedName>
</protein>
<dbReference type="GO" id="GO:0002098">
    <property type="term" value="P:tRNA wobble uridine modification"/>
    <property type="evidence" value="ECO:0007669"/>
    <property type="project" value="InterPro"/>
</dbReference>
<evidence type="ECO:0000256" key="1">
    <source>
        <dbReference type="ARBA" id="ARBA00023266"/>
    </source>
</evidence>
<dbReference type="eggNOG" id="COG2603">
    <property type="taxonomic scope" value="Bacteria"/>
</dbReference>
<dbReference type="Gene3D" id="3.40.250.10">
    <property type="entry name" value="Rhodanese-like domain"/>
    <property type="match status" value="1"/>
</dbReference>
<dbReference type="PROSITE" id="PS00380">
    <property type="entry name" value="RHODANESE_1"/>
    <property type="match status" value="1"/>
</dbReference>
<dbReference type="AlphaFoldDB" id="D3SLY9"/>